<evidence type="ECO:0000256" key="5">
    <source>
        <dbReference type="ARBA" id="ARBA00022741"/>
    </source>
</evidence>
<dbReference type="PANTHER" id="PTHR47974:SF9">
    <property type="entry name" value="RECEPTOR-LIKE SERINE_THREONINE-PROTEIN KINASE"/>
    <property type="match status" value="1"/>
</dbReference>
<keyword evidence="3 12" id="KW-0812">Transmembrane</keyword>
<keyword evidence="2" id="KW-0808">Transferase</keyword>
<evidence type="ECO:0000256" key="12">
    <source>
        <dbReference type="SAM" id="Phobius"/>
    </source>
</evidence>
<dbReference type="Gene3D" id="1.10.510.10">
    <property type="entry name" value="Transferase(Phosphotransferase) domain 1"/>
    <property type="match status" value="1"/>
</dbReference>
<sequence length="473" mass="52935">MEDRNANIIGGISIINLIVFIIIARIILKLTEPFFLILGACVAAILAIIVFYFIRRRFQSRRRNLETIIASEGKELRIEYSFLRKVAGLPTKFRSKELEEATDNWKSMIGQGASGSVFKGSLKDGTAVAVKRIQHGEERGGNEFRSEISAIASVQHVNLVRLFGYCVQSNNLHFLVYDFIPNGALSNWIFPRPSSAVINNNCGGCLSWQQRLKVATDVAKALSYLHHDCRSKVLHLDVKPENILLDKNYNAIVSDFGISKLMNPDDSRVVASMRGTRGYIAPEWLLGLGISEKSDVFSYGIVLLELIGGRRSVRSIDVVDGNGSKRKFEYFPKMVTEKLKAGKIMEVVDQRLLDLGDIDENEVRKMVHVALWCIQHKARRRPSMVQVVKWLEGLAAVEQPPETTMMVVDLLAIGNDEHGDEGGWQNRNKRRKPGVVARVASQITGCLPLAPISTTSAYRSKSFTYTMSIITPR</sequence>
<evidence type="ECO:0000313" key="15">
    <source>
        <dbReference type="Proteomes" id="UP000235145"/>
    </source>
</evidence>
<evidence type="ECO:0000256" key="1">
    <source>
        <dbReference type="ARBA" id="ARBA00004167"/>
    </source>
</evidence>
<evidence type="ECO:0000256" key="8">
    <source>
        <dbReference type="ARBA" id="ARBA00022989"/>
    </source>
</evidence>
<comment type="caution">
    <text evidence="14">The sequence shown here is derived from an EMBL/GenBank/DDBJ whole genome shotgun (WGS) entry which is preliminary data.</text>
</comment>
<dbReference type="SMART" id="SM00220">
    <property type="entry name" value="S_TKc"/>
    <property type="match status" value="1"/>
</dbReference>
<proteinExistence type="inferred from homology"/>
<dbReference type="PROSITE" id="PS00107">
    <property type="entry name" value="PROTEIN_KINASE_ATP"/>
    <property type="match status" value="1"/>
</dbReference>
<evidence type="ECO:0000256" key="11">
    <source>
        <dbReference type="RuleBase" id="RU000304"/>
    </source>
</evidence>
<dbReference type="EMBL" id="NBSK02000007">
    <property type="protein sequence ID" value="KAJ0196923.1"/>
    <property type="molecule type" value="Genomic_DNA"/>
</dbReference>
<dbReference type="PROSITE" id="PS50011">
    <property type="entry name" value="PROTEIN_KINASE_DOM"/>
    <property type="match status" value="1"/>
</dbReference>
<dbReference type="InterPro" id="IPR000719">
    <property type="entry name" value="Prot_kinase_dom"/>
</dbReference>
<evidence type="ECO:0000256" key="6">
    <source>
        <dbReference type="ARBA" id="ARBA00022777"/>
    </source>
</evidence>
<gene>
    <name evidence="14" type="ORF">LSAT_V11C700359620</name>
</gene>
<keyword evidence="7 10" id="KW-0067">ATP-binding</keyword>
<feature type="transmembrane region" description="Helical" evidence="12">
    <location>
        <begin position="7"/>
        <end position="28"/>
    </location>
</feature>
<evidence type="ECO:0000259" key="13">
    <source>
        <dbReference type="PROSITE" id="PS50011"/>
    </source>
</evidence>
<dbReference type="AlphaFoldDB" id="A0A9R1V216"/>
<feature type="domain" description="Protein kinase" evidence="13">
    <location>
        <begin position="103"/>
        <end position="394"/>
    </location>
</feature>
<dbReference type="Gene3D" id="3.30.200.20">
    <property type="entry name" value="Phosphorylase Kinase, domain 1"/>
    <property type="match status" value="1"/>
</dbReference>
<accession>A0A9R1V216</accession>
<keyword evidence="11" id="KW-0723">Serine/threonine-protein kinase</keyword>
<keyword evidence="15" id="KW-1185">Reference proteome</keyword>
<dbReference type="InterPro" id="IPR017441">
    <property type="entry name" value="Protein_kinase_ATP_BS"/>
</dbReference>
<dbReference type="Proteomes" id="UP000235145">
    <property type="component" value="Unassembled WGS sequence"/>
</dbReference>
<keyword evidence="9 12" id="KW-0472">Membrane</keyword>
<keyword evidence="4" id="KW-0732">Signal</keyword>
<dbReference type="PROSITE" id="PS00108">
    <property type="entry name" value="PROTEIN_KINASE_ST"/>
    <property type="match status" value="1"/>
</dbReference>
<feature type="binding site" evidence="10">
    <location>
        <position position="131"/>
    </location>
    <ligand>
        <name>ATP</name>
        <dbReference type="ChEBI" id="CHEBI:30616"/>
    </ligand>
</feature>
<keyword evidence="8 12" id="KW-1133">Transmembrane helix</keyword>
<evidence type="ECO:0000256" key="10">
    <source>
        <dbReference type="PROSITE-ProRule" id="PRU10141"/>
    </source>
</evidence>
<dbReference type="GO" id="GO:0016020">
    <property type="term" value="C:membrane"/>
    <property type="evidence" value="ECO:0007669"/>
    <property type="project" value="UniProtKB-SubCell"/>
</dbReference>
<evidence type="ECO:0000256" key="9">
    <source>
        <dbReference type="ARBA" id="ARBA00023136"/>
    </source>
</evidence>
<dbReference type="InterPro" id="IPR011009">
    <property type="entry name" value="Kinase-like_dom_sf"/>
</dbReference>
<dbReference type="PANTHER" id="PTHR47974">
    <property type="entry name" value="OS07G0415500 PROTEIN"/>
    <property type="match status" value="1"/>
</dbReference>
<comment type="subcellular location">
    <subcellularLocation>
        <location evidence="1">Membrane</location>
        <topology evidence="1">Single-pass membrane protein</topology>
    </subcellularLocation>
</comment>
<keyword evidence="5 10" id="KW-0547">Nucleotide-binding</keyword>
<dbReference type="SUPFAM" id="SSF56112">
    <property type="entry name" value="Protein kinase-like (PK-like)"/>
    <property type="match status" value="1"/>
</dbReference>
<keyword evidence="6" id="KW-0418">Kinase</keyword>
<dbReference type="Pfam" id="PF00069">
    <property type="entry name" value="Pkinase"/>
    <property type="match status" value="1"/>
</dbReference>
<organism evidence="14 15">
    <name type="scientific">Lactuca sativa</name>
    <name type="common">Garden lettuce</name>
    <dbReference type="NCBI Taxonomy" id="4236"/>
    <lineage>
        <taxon>Eukaryota</taxon>
        <taxon>Viridiplantae</taxon>
        <taxon>Streptophyta</taxon>
        <taxon>Embryophyta</taxon>
        <taxon>Tracheophyta</taxon>
        <taxon>Spermatophyta</taxon>
        <taxon>Magnoliopsida</taxon>
        <taxon>eudicotyledons</taxon>
        <taxon>Gunneridae</taxon>
        <taxon>Pentapetalae</taxon>
        <taxon>asterids</taxon>
        <taxon>campanulids</taxon>
        <taxon>Asterales</taxon>
        <taxon>Asteraceae</taxon>
        <taxon>Cichorioideae</taxon>
        <taxon>Cichorieae</taxon>
        <taxon>Lactucinae</taxon>
        <taxon>Lactuca</taxon>
    </lineage>
</organism>
<name>A0A9R1V216_LACSA</name>
<evidence type="ECO:0000256" key="4">
    <source>
        <dbReference type="ARBA" id="ARBA00022729"/>
    </source>
</evidence>
<reference evidence="14 15" key="1">
    <citation type="journal article" date="2017" name="Nat. Commun.">
        <title>Genome assembly with in vitro proximity ligation data and whole-genome triplication in lettuce.</title>
        <authorList>
            <person name="Reyes-Chin-Wo S."/>
            <person name="Wang Z."/>
            <person name="Yang X."/>
            <person name="Kozik A."/>
            <person name="Arikit S."/>
            <person name="Song C."/>
            <person name="Xia L."/>
            <person name="Froenicke L."/>
            <person name="Lavelle D.O."/>
            <person name="Truco M.J."/>
            <person name="Xia R."/>
            <person name="Zhu S."/>
            <person name="Xu C."/>
            <person name="Xu H."/>
            <person name="Xu X."/>
            <person name="Cox K."/>
            <person name="Korf I."/>
            <person name="Meyers B.C."/>
            <person name="Michelmore R.W."/>
        </authorList>
    </citation>
    <scope>NUCLEOTIDE SEQUENCE [LARGE SCALE GENOMIC DNA]</scope>
    <source>
        <strain evidence="15">cv. Salinas</strain>
        <tissue evidence="14">Seedlings</tissue>
    </source>
</reference>
<dbReference type="InterPro" id="IPR008271">
    <property type="entry name" value="Ser/Thr_kinase_AS"/>
</dbReference>
<feature type="transmembrane region" description="Helical" evidence="12">
    <location>
        <begin position="34"/>
        <end position="54"/>
    </location>
</feature>
<dbReference type="FunFam" id="1.10.510.10:FF:000537">
    <property type="entry name" value="Putative receptor-like protein kinase"/>
    <property type="match status" value="1"/>
</dbReference>
<evidence type="ECO:0000313" key="14">
    <source>
        <dbReference type="EMBL" id="KAJ0196923.1"/>
    </source>
</evidence>
<dbReference type="FunFam" id="3.30.200.20:FF:000483">
    <property type="entry name" value="Putative receptor-like protein kinase"/>
    <property type="match status" value="1"/>
</dbReference>
<comment type="similarity">
    <text evidence="11">Belongs to the protein kinase superfamily.</text>
</comment>
<evidence type="ECO:0000256" key="7">
    <source>
        <dbReference type="ARBA" id="ARBA00022840"/>
    </source>
</evidence>
<protein>
    <recommendedName>
        <fullName evidence="13">Protein kinase domain-containing protein</fullName>
    </recommendedName>
</protein>
<evidence type="ECO:0000256" key="3">
    <source>
        <dbReference type="ARBA" id="ARBA00022692"/>
    </source>
</evidence>
<dbReference type="OrthoDB" id="2418081at2759"/>
<dbReference type="GO" id="GO:0005524">
    <property type="term" value="F:ATP binding"/>
    <property type="evidence" value="ECO:0007669"/>
    <property type="project" value="UniProtKB-UniRule"/>
</dbReference>
<dbReference type="GO" id="GO:0004674">
    <property type="term" value="F:protein serine/threonine kinase activity"/>
    <property type="evidence" value="ECO:0007669"/>
    <property type="project" value="UniProtKB-KW"/>
</dbReference>
<evidence type="ECO:0000256" key="2">
    <source>
        <dbReference type="ARBA" id="ARBA00022679"/>
    </source>
</evidence>